<evidence type="ECO:0000313" key="1">
    <source>
        <dbReference type="EMBL" id="KAA9085563.1"/>
    </source>
</evidence>
<comment type="caution">
    <text evidence="1">The sequence shown here is derived from an EMBL/GenBank/DDBJ whole genome shotgun (WGS) entry which is preliminary data.</text>
</comment>
<accession>A0A5J5IPH8</accession>
<gene>
    <name evidence="1" type="ORF">F6B42_12515</name>
</gene>
<organism evidence="1 2">
    <name type="scientific">Microbacterium radiodurans</name>
    <dbReference type="NCBI Taxonomy" id="661398"/>
    <lineage>
        <taxon>Bacteria</taxon>
        <taxon>Bacillati</taxon>
        <taxon>Actinomycetota</taxon>
        <taxon>Actinomycetes</taxon>
        <taxon>Micrococcales</taxon>
        <taxon>Microbacteriaceae</taxon>
        <taxon>Microbacterium</taxon>
    </lineage>
</organism>
<dbReference type="Proteomes" id="UP000327039">
    <property type="component" value="Unassembled WGS sequence"/>
</dbReference>
<evidence type="ECO:0000313" key="2">
    <source>
        <dbReference type="Proteomes" id="UP000327039"/>
    </source>
</evidence>
<reference evidence="2" key="1">
    <citation type="submission" date="2019-09" db="EMBL/GenBank/DDBJ databases">
        <title>Mumia zhuanghuii sp. nov. isolated from the intestinal contents of plateau pika (Ochotona curzoniae) in the Qinghai-Tibet plateau of China.</title>
        <authorList>
            <person name="Tian Z."/>
        </authorList>
    </citation>
    <scope>NUCLEOTIDE SEQUENCE [LARGE SCALE GENOMIC DNA]</scope>
    <source>
        <strain evidence="2">DSM 25564</strain>
    </source>
</reference>
<sequence>MAPAVLGLVLIVTGCSGGDAAPSEDDISPIGEYFQAFYGGDLSSEEQEARYAAENTEREELVAQCMTDQGFEYIPMPSSTGVFDSGVEWKPEDREFVAQWGYGAVKYPGADEQPEPEQMTEDPNADYVASLSESEQTAFYEALYGPTPTEEEMSEDGSYEYNWETAGCNGWASHEVSGDDPTQADEFADVMDAINTFYESSASLPAIAELDRAWASCMDGAGYPGFASQSDAQNSIYEEINGLWNENTPETGPDPSAMDEIHEREVELALADLDCRDETDYRTAYQKAQFAAEEQFVADHKTELEAMKAAAEQARS</sequence>
<name>A0A5J5IPH8_9MICO</name>
<protein>
    <submittedName>
        <fullName evidence="1">Uncharacterized protein</fullName>
    </submittedName>
</protein>
<keyword evidence="2" id="KW-1185">Reference proteome</keyword>
<dbReference type="AlphaFoldDB" id="A0A5J5IPH8"/>
<proteinExistence type="predicted"/>
<dbReference type="OrthoDB" id="3403621at2"/>
<dbReference type="EMBL" id="VYRZ01000003">
    <property type="protein sequence ID" value="KAA9085563.1"/>
    <property type="molecule type" value="Genomic_DNA"/>
</dbReference>